<evidence type="ECO:0000313" key="2">
    <source>
        <dbReference type="Proteomes" id="UP000692954"/>
    </source>
</evidence>
<dbReference type="EMBL" id="CAJJDN010000002">
    <property type="protein sequence ID" value="CAD8047405.1"/>
    <property type="molecule type" value="Genomic_DNA"/>
</dbReference>
<gene>
    <name evidence="1" type="ORF">PSON_ATCC_30995.1.T0020376</name>
</gene>
<dbReference type="AlphaFoldDB" id="A0A8S1JYS3"/>
<organism evidence="1 2">
    <name type="scientific">Paramecium sonneborni</name>
    <dbReference type="NCBI Taxonomy" id="65129"/>
    <lineage>
        <taxon>Eukaryota</taxon>
        <taxon>Sar</taxon>
        <taxon>Alveolata</taxon>
        <taxon>Ciliophora</taxon>
        <taxon>Intramacronucleata</taxon>
        <taxon>Oligohymenophorea</taxon>
        <taxon>Peniculida</taxon>
        <taxon>Parameciidae</taxon>
        <taxon>Paramecium</taxon>
    </lineage>
</organism>
<comment type="caution">
    <text evidence="1">The sequence shown here is derived from an EMBL/GenBank/DDBJ whole genome shotgun (WGS) entry which is preliminary data.</text>
</comment>
<dbReference type="Proteomes" id="UP000692954">
    <property type="component" value="Unassembled WGS sequence"/>
</dbReference>
<keyword evidence="2" id="KW-1185">Reference proteome</keyword>
<reference evidence="1" key="1">
    <citation type="submission" date="2021-01" db="EMBL/GenBank/DDBJ databases">
        <authorList>
            <consortium name="Genoscope - CEA"/>
            <person name="William W."/>
        </authorList>
    </citation>
    <scope>NUCLEOTIDE SEQUENCE</scope>
</reference>
<sequence>MFLDKLYCQLEVLKKPNQKQQTIQQSMGSSPCCCKNTQDTIQEMKLKIEPRNSNHDNMVADLKKPIPLQQIMPLQEEDDFALFLVMEQYDRLLIKNKRKSKSYSPGGDVQTFSRENLTSYYLKGKHHQKPSKKTRSLTTKLSTSFQSIGIRSILKKKELSNNKSSYFQQISDAQKSIKSVHFDVALSPRNSINRKVDVWKKKKIFLRSYL</sequence>
<dbReference type="OrthoDB" id="299475at2759"/>
<name>A0A8S1JYS3_9CILI</name>
<protein>
    <submittedName>
        <fullName evidence="1">Uncharacterized protein</fullName>
    </submittedName>
</protein>
<proteinExistence type="predicted"/>
<evidence type="ECO:0000313" key="1">
    <source>
        <dbReference type="EMBL" id="CAD8047405.1"/>
    </source>
</evidence>
<accession>A0A8S1JYS3</accession>